<evidence type="ECO:0000259" key="3">
    <source>
        <dbReference type="PROSITE" id="PS50933"/>
    </source>
</evidence>
<feature type="region of interest" description="Disordered" evidence="1">
    <location>
        <begin position="27"/>
        <end position="46"/>
    </location>
</feature>
<dbReference type="EMBL" id="FQZK01000036">
    <property type="protein sequence ID" value="SHK83395.1"/>
    <property type="molecule type" value="Genomic_DNA"/>
</dbReference>
<accession>A0A1M6VPX2</accession>
<dbReference type="Pfam" id="PF07452">
    <property type="entry name" value="CHRD"/>
    <property type="match status" value="2"/>
</dbReference>
<gene>
    <name evidence="4" type="ORF">SAMN05421803_13616</name>
</gene>
<dbReference type="STRING" id="758803.SAMN05421803_13616"/>
<dbReference type="SMART" id="SM00754">
    <property type="entry name" value="CHRD"/>
    <property type="match status" value="2"/>
</dbReference>
<protein>
    <submittedName>
        <fullName evidence="4">CHRD domain-containing protein</fullName>
    </submittedName>
</protein>
<evidence type="ECO:0000313" key="5">
    <source>
        <dbReference type="Proteomes" id="UP000184452"/>
    </source>
</evidence>
<dbReference type="InterPro" id="IPR010895">
    <property type="entry name" value="CHRD"/>
</dbReference>
<evidence type="ECO:0000256" key="2">
    <source>
        <dbReference type="SAM" id="SignalP"/>
    </source>
</evidence>
<keyword evidence="2" id="KW-0732">Signal</keyword>
<organism evidence="4 5">
    <name type="scientific">Nocardiopsis flavescens</name>
    <dbReference type="NCBI Taxonomy" id="758803"/>
    <lineage>
        <taxon>Bacteria</taxon>
        <taxon>Bacillati</taxon>
        <taxon>Actinomycetota</taxon>
        <taxon>Actinomycetes</taxon>
        <taxon>Streptosporangiales</taxon>
        <taxon>Nocardiopsidaceae</taxon>
        <taxon>Nocardiopsis</taxon>
    </lineage>
</organism>
<keyword evidence="5" id="KW-1185">Reference proteome</keyword>
<proteinExistence type="predicted"/>
<feature type="region of interest" description="Disordered" evidence="1">
    <location>
        <begin position="62"/>
        <end position="82"/>
    </location>
</feature>
<feature type="domain" description="CHRD" evidence="3">
    <location>
        <begin position="52"/>
        <end position="181"/>
    </location>
</feature>
<dbReference type="Proteomes" id="UP000184452">
    <property type="component" value="Unassembled WGS sequence"/>
</dbReference>
<evidence type="ECO:0000256" key="1">
    <source>
        <dbReference type="SAM" id="MobiDB-lite"/>
    </source>
</evidence>
<feature type="compositionally biased region" description="Gly residues" evidence="1">
    <location>
        <begin position="28"/>
        <end position="40"/>
    </location>
</feature>
<dbReference type="RefSeq" id="WP_073384158.1">
    <property type="nucleotide sequence ID" value="NZ_FQZK01000036.1"/>
</dbReference>
<sequence length="315" mass="32045">MRTRIIAATAAAALAATAGTAYADGHGGHGGQGAPAGGGNKAPVLNSTKGEETVFFTAELSGAEEVPDPDGPAAGDPEGHGRALVSVKGDRVTFALEWEGTQAPTLGHIHRGAAGENGEVRLVFFDTALPGTLTAVAGQTTVTDEELALELLTDPGGFYVNLHTEEFPGGAVRGQLTPSGQRLNVLSIIEGSGLVAVADGAQEVFTPEKPEVGDPDGRASGFFRPEDGTVAFSTAWTNVAPPTLGHLHRGAAGENGDVAVELFAGELPGTVFAVSGTVGHVDPGVTGRIAANPHDYYLNLHTGEFPDGAVRGQLF</sequence>
<feature type="chain" id="PRO_5009921737" evidence="2">
    <location>
        <begin position="24"/>
        <end position="315"/>
    </location>
</feature>
<name>A0A1M6VPX2_9ACTN</name>
<dbReference type="AlphaFoldDB" id="A0A1M6VPX2"/>
<evidence type="ECO:0000313" key="4">
    <source>
        <dbReference type="EMBL" id="SHK83395.1"/>
    </source>
</evidence>
<dbReference type="PROSITE" id="PS50933">
    <property type="entry name" value="CHRD"/>
    <property type="match status" value="1"/>
</dbReference>
<feature type="signal peptide" evidence="2">
    <location>
        <begin position="1"/>
        <end position="23"/>
    </location>
</feature>
<reference evidence="4 5" key="1">
    <citation type="submission" date="2016-11" db="EMBL/GenBank/DDBJ databases">
        <authorList>
            <person name="Jaros S."/>
            <person name="Januszkiewicz K."/>
            <person name="Wedrychowicz H."/>
        </authorList>
    </citation>
    <scope>NUCLEOTIDE SEQUENCE [LARGE SCALE GENOMIC DNA]</scope>
    <source>
        <strain evidence="4 5">CGMCC 4.5723</strain>
    </source>
</reference>